<dbReference type="AlphaFoldDB" id="A0A317E8D8"/>
<comment type="similarity">
    <text evidence="1 3">Belongs to the RelE toxin family.</text>
</comment>
<dbReference type="InterPro" id="IPR051803">
    <property type="entry name" value="TA_system_RelE-like_toxin"/>
</dbReference>
<comment type="caution">
    <text evidence="4">The sequence shown here is derived from an EMBL/GenBank/DDBJ whole genome shotgun (WGS) entry which is preliminary data.</text>
</comment>
<organism evidence="4 5">
    <name type="scientific">Zavarzinia aquatilis</name>
    <dbReference type="NCBI Taxonomy" id="2211142"/>
    <lineage>
        <taxon>Bacteria</taxon>
        <taxon>Pseudomonadati</taxon>
        <taxon>Pseudomonadota</taxon>
        <taxon>Alphaproteobacteria</taxon>
        <taxon>Rhodospirillales</taxon>
        <taxon>Zavarziniaceae</taxon>
        <taxon>Zavarzinia</taxon>
    </lineage>
</organism>
<evidence type="ECO:0000313" key="5">
    <source>
        <dbReference type="Proteomes" id="UP000245461"/>
    </source>
</evidence>
<dbReference type="EMBL" id="QGLE01000007">
    <property type="protein sequence ID" value="PWR21375.1"/>
    <property type="molecule type" value="Genomic_DNA"/>
</dbReference>
<reference evidence="4 5" key="1">
    <citation type="submission" date="2018-05" db="EMBL/GenBank/DDBJ databases">
        <title>Zavarzinia sp. HR-AS.</title>
        <authorList>
            <person name="Lee Y."/>
            <person name="Jeon C.O."/>
        </authorList>
    </citation>
    <scope>NUCLEOTIDE SEQUENCE [LARGE SCALE GENOMIC DNA]</scope>
    <source>
        <strain evidence="4 5">HR-AS</strain>
    </source>
</reference>
<sequence length="106" mass="12037">MAPAEPPAYCLSPRALADLEDIWRYTAATWSIEQADRYLDDLTRSFEAIARMPTLARERGEFTPPVRIHVHQSHLIVYTIADTDIAILRLLGGRQDWLSILKTADS</sequence>
<dbReference type="Pfam" id="PF05016">
    <property type="entry name" value="ParE_toxin"/>
    <property type="match status" value="1"/>
</dbReference>
<dbReference type="InterPro" id="IPR028344">
    <property type="entry name" value="ParE1/4"/>
</dbReference>
<evidence type="ECO:0000256" key="2">
    <source>
        <dbReference type="ARBA" id="ARBA00022649"/>
    </source>
</evidence>
<dbReference type="InterPro" id="IPR035093">
    <property type="entry name" value="RelE/ParE_toxin_dom_sf"/>
</dbReference>
<dbReference type="Proteomes" id="UP000245461">
    <property type="component" value="Unassembled WGS sequence"/>
</dbReference>
<dbReference type="PIRSF" id="PIRSF029218">
    <property type="entry name" value="ParE"/>
    <property type="match status" value="1"/>
</dbReference>
<gene>
    <name evidence="4" type="ORF">DKG74_13135</name>
</gene>
<dbReference type="OrthoDB" id="7173315at2"/>
<accession>A0A317E8D8</accession>
<name>A0A317E8D8_9PROT</name>
<dbReference type="PANTHER" id="PTHR33755:SF9">
    <property type="entry name" value="TOXIN PARE1"/>
    <property type="match status" value="1"/>
</dbReference>
<proteinExistence type="inferred from homology"/>
<keyword evidence="5" id="KW-1185">Reference proteome</keyword>
<evidence type="ECO:0000256" key="3">
    <source>
        <dbReference type="PIRNR" id="PIRNR029218"/>
    </source>
</evidence>
<evidence type="ECO:0000313" key="4">
    <source>
        <dbReference type="EMBL" id="PWR21375.1"/>
    </source>
</evidence>
<dbReference type="RefSeq" id="WP_109906518.1">
    <property type="nucleotide sequence ID" value="NZ_QGLE01000007.1"/>
</dbReference>
<evidence type="ECO:0000256" key="1">
    <source>
        <dbReference type="ARBA" id="ARBA00006226"/>
    </source>
</evidence>
<dbReference type="InterPro" id="IPR007712">
    <property type="entry name" value="RelE/ParE_toxin"/>
</dbReference>
<keyword evidence="2" id="KW-1277">Toxin-antitoxin system</keyword>
<dbReference type="PANTHER" id="PTHR33755">
    <property type="entry name" value="TOXIN PARE1-RELATED"/>
    <property type="match status" value="1"/>
</dbReference>
<dbReference type="Gene3D" id="3.30.2310.20">
    <property type="entry name" value="RelE-like"/>
    <property type="match status" value="1"/>
</dbReference>
<protein>
    <recommendedName>
        <fullName evidence="3">Toxin</fullName>
    </recommendedName>
</protein>